<evidence type="ECO:0000256" key="4">
    <source>
        <dbReference type="ARBA" id="ARBA00022833"/>
    </source>
</evidence>
<dbReference type="GO" id="GO:0005634">
    <property type="term" value="C:nucleus"/>
    <property type="evidence" value="ECO:0007669"/>
    <property type="project" value="TreeGrafter"/>
</dbReference>
<dbReference type="GO" id="GO:0008270">
    <property type="term" value="F:zinc ion binding"/>
    <property type="evidence" value="ECO:0007669"/>
    <property type="project" value="UniProtKB-KW"/>
</dbReference>
<feature type="compositionally biased region" description="Pro residues" evidence="6">
    <location>
        <begin position="11"/>
        <end position="21"/>
    </location>
</feature>
<feature type="compositionally biased region" description="Basic and acidic residues" evidence="6">
    <location>
        <begin position="243"/>
        <end position="256"/>
    </location>
</feature>
<dbReference type="SMART" id="SM00355">
    <property type="entry name" value="ZnF_C2H2"/>
    <property type="match status" value="2"/>
</dbReference>
<dbReference type="PROSITE" id="PS00028">
    <property type="entry name" value="ZINC_FINGER_C2H2_1"/>
    <property type="match status" value="1"/>
</dbReference>
<dbReference type="PANTHER" id="PTHR24409">
    <property type="entry name" value="ZINC FINGER PROTEIN 142"/>
    <property type="match status" value="1"/>
</dbReference>
<keyword evidence="3 5" id="KW-0863">Zinc-finger</keyword>
<dbReference type="InterPro" id="IPR057026">
    <property type="entry name" value="Znf-C2H2_ascomycetes"/>
</dbReference>
<evidence type="ECO:0000256" key="5">
    <source>
        <dbReference type="PROSITE-ProRule" id="PRU00042"/>
    </source>
</evidence>
<feature type="compositionally biased region" description="Polar residues" evidence="6">
    <location>
        <begin position="203"/>
        <end position="217"/>
    </location>
</feature>
<comment type="caution">
    <text evidence="8">The sequence shown here is derived from an EMBL/GenBank/DDBJ whole genome shotgun (WGS) entry which is preliminary data.</text>
</comment>
<dbReference type="Gene3D" id="3.30.160.60">
    <property type="entry name" value="Classic Zinc Finger"/>
    <property type="match status" value="1"/>
</dbReference>
<name>A0AA38VEH2_9PEZI</name>
<feature type="region of interest" description="Disordered" evidence="6">
    <location>
        <begin position="1"/>
        <end position="77"/>
    </location>
</feature>
<accession>A0AA38VEH2</accession>
<feature type="region of interest" description="Disordered" evidence="6">
    <location>
        <begin position="149"/>
        <end position="306"/>
    </location>
</feature>
<proteinExistence type="predicted"/>
<feature type="domain" description="C2H2-type" evidence="7">
    <location>
        <begin position="444"/>
        <end position="472"/>
    </location>
</feature>
<feature type="compositionally biased region" description="Polar residues" evidence="6">
    <location>
        <begin position="371"/>
        <end position="392"/>
    </location>
</feature>
<dbReference type="AlphaFoldDB" id="A0AA38VEH2"/>
<keyword evidence="2" id="KW-0677">Repeat</keyword>
<feature type="compositionally biased region" description="Low complexity" evidence="6">
    <location>
        <begin position="349"/>
        <end position="361"/>
    </location>
</feature>
<keyword evidence="9" id="KW-1185">Reference proteome</keyword>
<keyword evidence="1" id="KW-0479">Metal-binding</keyword>
<sequence length="597" mass="66061">MSIPNSASYDEPPPPLPPPRYVPVDGPAVFDPRSRNHDDGFFHGDKESYKSRNRSDRPDLDEGYHSIGSARTLNSPHFSMHNAYQLRPSAGADAYDSSMLDKLNARRPSDNRSPTHWAFLSTSARDNPSRLTSAQLPKLLSLPDRTKFHQPVLDSPHRYTQTPVGSPRCHPFRYGSLQMGDYRSPLSAESGDEQPSYPRTKRQNSGSVADDVSTQGSYEMRDDDIDFPMEETSRMHMLNIVDDSYRDRERERERDRGQKRRASSPPEDGVVPLASDAFRRRDMSGMARGSPTPRLTPIPQSSVSSVSSAGRSAASYAGMTSASSMTSMGSFDRRSPNGPSPISPDSPYAASASLGGLSRRSSGGRGVAAVQQQPHQRTLSELSAAGQGNRTLASPRRVVDPPKPSGSLLAAKMQGFFMCECCPKKPKKFETQEELSAHEAEKQFECSFCGNRFKNKNEAERHQNSLHVRRHSWSCSALTGYERAFHDSATCPGDADVCGYCGEEFPRSGGHTTTTTASPGGGGGGGRYITDSDWEARIRHLQDVHKFRECNASKKFYRADHFRQHLKHSHAGTSGKWTNMLENACMIEEEQPPVVRR</sequence>
<dbReference type="Pfam" id="PF24537">
    <property type="entry name" value="zf-C2H2_fungi"/>
    <property type="match status" value="1"/>
</dbReference>
<organism evidence="8 9">
    <name type="scientific">Coniochaeta hoffmannii</name>
    <dbReference type="NCBI Taxonomy" id="91930"/>
    <lineage>
        <taxon>Eukaryota</taxon>
        <taxon>Fungi</taxon>
        <taxon>Dikarya</taxon>
        <taxon>Ascomycota</taxon>
        <taxon>Pezizomycotina</taxon>
        <taxon>Sordariomycetes</taxon>
        <taxon>Sordariomycetidae</taxon>
        <taxon>Coniochaetales</taxon>
        <taxon>Coniochaetaceae</taxon>
        <taxon>Coniochaeta</taxon>
    </lineage>
</organism>
<feature type="compositionally biased region" description="Basic and acidic residues" evidence="6">
    <location>
        <begin position="32"/>
        <end position="64"/>
    </location>
</feature>
<evidence type="ECO:0000256" key="2">
    <source>
        <dbReference type="ARBA" id="ARBA00022737"/>
    </source>
</evidence>
<evidence type="ECO:0000259" key="7">
    <source>
        <dbReference type="PROSITE" id="PS50157"/>
    </source>
</evidence>
<reference evidence="8" key="1">
    <citation type="submission" date="2022-07" db="EMBL/GenBank/DDBJ databases">
        <title>Fungi with potential for degradation of polypropylene.</title>
        <authorList>
            <person name="Gostincar C."/>
        </authorList>
    </citation>
    <scope>NUCLEOTIDE SEQUENCE</scope>
    <source>
        <strain evidence="8">EXF-13287</strain>
    </source>
</reference>
<evidence type="ECO:0000313" key="9">
    <source>
        <dbReference type="Proteomes" id="UP001174691"/>
    </source>
</evidence>
<evidence type="ECO:0000256" key="6">
    <source>
        <dbReference type="SAM" id="MobiDB-lite"/>
    </source>
</evidence>
<dbReference type="InterPro" id="IPR013087">
    <property type="entry name" value="Znf_C2H2_type"/>
</dbReference>
<dbReference type="EMBL" id="JANBVN010000181">
    <property type="protein sequence ID" value="KAJ9134528.1"/>
    <property type="molecule type" value="Genomic_DNA"/>
</dbReference>
<gene>
    <name evidence="8" type="ORF">NKR19_g8629</name>
</gene>
<feature type="region of interest" description="Disordered" evidence="6">
    <location>
        <begin position="323"/>
        <end position="404"/>
    </location>
</feature>
<protein>
    <submittedName>
        <fullName evidence="8">Zinc finger and BTB domain-containing protein 48</fullName>
    </submittedName>
</protein>
<keyword evidence="4" id="KW-0862">Zinc</keyword>
<dbReference type="GO" id="GO:0000981">
    <property type="term" value="F:DNA-binding transcription factor activity, RNA polymerase II-specific"/>
    <property type="evidence" value="ECO:0007669"/>
    <property type="project" value="TreeGrafter"/>
</dbReference>
<evidence type="ECO:0000256" key="3">
    <source>
        <dbReference type="ARBA" id="ARBA00022771"/>
    </source>
</evidence>
<dbReference type="PANTHER" id="PTHR24409:SF295">
    <property type="entry name" value="AZ2-RELATED"/>
    <property type="match status" value="1"/>
</dbReference>
<evidence type="ECO:0000256" key="1">
    <source>
        <dbReference type="ARBA" id="ARBA00022723"/>
    </source>
</evidence>
<dbReference type="Proteomes" id="UP001174691">
    <property type="component" value="Unassembled WGS sequence"/>
</dbReference>
<dbReference type="PROSITE" id="PS50157">
    <property type="entry name" value="ZINC_FINGER_C2H2_2"/>
    <property type="match status" value="1"/>
</dbReference>
<dbReference type="GO" id="GO:0000977">
    <property type="term" value="F:RNA polymerase II transcription regulatory region sequence-specific DNA binding"/>
    <property type="evidence" value="ECO:0007669"/>
    <property type="project" value="TreeGrafter"/>
</dbReference>
<evidence type="ECO:0000313" key="8">
    <source>
        <dbReference type="EMBL" id="KAJ9134528.1"/>
    </source>
</evidence>